<proteinExistence type="predicted"/>
<dbReference type="OrthoDB" id="8562383at2"/>
<evidence type="ECO:0008006" key="4">
    <source>
        <dbReference type="Google" id="ProtNLM"/>
    </source>
</evidence>
<evidence type="ECO:0000313" key="2">
    <source>
        <dbReference type="EMBL" id="OAI10703.1"/>
    </source>
</evidence>
<dbReference type="RefSeq" id="WP_066986672.1">
    <property type="nucleotide sequence ID" value="NZ_LUUI01000150.1"/>
</dbReference>
<name>A0A177MZJ2_9GAMM</name>
<feature type="signal peptide" evidence="1">
    <location>
        <begin position="1"/>
        <end position="17"/>
    </location>
</feature>
<keyword evidence="3" id="KW-1185">Reference proteome</keyword>
<protein>
    <recommendedName>
        <fullName evidence="4">Lipoprotein</fullName>
    </recommendedName>
</protein>
<sequence>MTSRLLSLCLLTSVLIACNPVPPHPMNMSQALKNATTRADHEALAAHYQATADKLQAKADEHRVLLSEYAADFGLMPEDFHEDFRGHCQWLIDAYEKAVKINLDLADQHRHLYRHE</sequence>
<dbReference type="AlphaFoldDB" id="A0A177MZJ2"/>
<dbReference type="EMBL" id="LUUI01000150">
    <property type="protein sequence ID" value="OAI10703.1"/>
    <property type="molecule type" value="Genomic_DNA"/>
</dbReference>
<reference evidence="2 3" key="1">
    <citation type="submission" date="2016-03" db="EMBL/GenBank/DDBJ databases">
        <authorList>
            <person name="Ploux O."/>
        </authorList>
    </citation>
    <scope>NUCLEOTIDE SEQUENCE [LARGE SCALE GENOMIC DNA]</scope>
    <source>
        <strain evidence="2 3">R-45370</strain>
    </source>
</reference>
<dbReference type="Proteomes" id="UP000078476">
    <property type="component" value="Unassembled WGS sequence"/>
</dbReference>
<evidence type="ECO:0000256" key="1">
    <source>
        <dbReference type="SAM" id="SignalP"/>
    </source>
</evidence>
<gene>
    <name evidence="2" type="ORF">A1359_15685</name>
</gene>
<dbReference type="STRING" id="980561.A1359_15685"/>
<keyword evidence="1" id="KW-0732">Signal</keyword>
<organism evidence="2 3">
    <name type="scientific">Methylomonas lenta</name>
    <dbReference type="NCBI Taxonomy" id="980561"/>
    <lineage>
        <taxon>Bacteria</taxon>
        <taxon>Pseudomonadati</taxon>
        <taxon>Pseudomonadota</taxon>
        <taxon>Gammaproteobacteria</taxon>
        <taxon>Methylococcales</taxon>
        <taxon>Methylococcaceae</taxon>
        <taxon>Methylomonas</taxon>
    </lineage>
</organism>
<comment type="caution">
    <text evidence="2">The sequence shown here is derived from an EMBL/GenBank/DDBJ whole genome shotgun (WGS) entry which is preliminary data.</text>
</comment>
<dbReference type="PROSITE" id="PS51257">
    <property type="entry name" value="PROKAR_LIPOPROTEIN"/>
    <property type="match status" value="1"/>
</dbReference>
<feature type="chain" id="PRO_5008068592" description="Lipoprotein" evidence="1">
    <location>
        <begin position="18"/>
        <end position="116"/>
    </location>
</feature>
<evidence type="ECO:0000313" key="3">
    <source>
        <dbReference type="Proteomes" id="UP000078476"/>
    </source>
</evidence>
<accession>A0A177MZJ2</accession>